<accession>A0AA41QL76</accession>
<evidence type="ECO:0000313" key="5">
    <source>
        <dbReference type="EMBL" id="MCI0126228.1"/>
    </source>
</evidence>
<organism evidence="5 6">
    <name type="scientific">Paradevosia shaoguanensis</name>
    <dbReference type="NCBI Taxonomy" id="1335043"/>
    <lineage>
        <taxon>Bacteria</taxon>
        <taxon>Pseudomonadati</taxon>
        <taxon>Pseudomonadota</taxon>
        <taxon>Alphaproteobacteria</taxon>
        <taxon>Hyphomicrobiales</taxon>
        <taxon>Devosiaceae</taxon>
        <taxon>Paradevosia</taxon>
    </lineage>
</organism>
<dbReference type="SUPFAM" id="SSF50789">
    <property type="entry name" value="Herpes virus serine proteinase, assemblin"/>
    <property type="match status" value="1"/>
</dbReference>
<evidence type="ECO:0000256" key="2">
    <source>
        <dbReference type="ARBA" id="ARBA00022670"/>
    </source>
</evidence>
<evidence type="ECO:0000256" key="3">
    <source>
        <dbReference type="ARBA" id="ARBA00022801"/>
    </source>
</evidence>
<dbReference type="AlphaFoldDB" id="A0AA41QL76"/>
<protein>
    <submittedName>
        <fullName evidence="5">HK97 family phage prohead protease</fullName>
    </submittedName>
</protein>
<dbReference type="InterPro" id="IPR006433">
    <property type="entry name" value="Prohead_protease"/>
</dbReference>
<dbReference type="EMBL" id="JALAZD010000001">
    <property type="protein sequence ID" value="MCI0126228.1"/>
    <property type="molecule type" value="Genomic_DNA"/>
</dbReference>
<comment type="caution">
    <text evidence="5">The sequence shown here is derived from an EMBL/GenBank/DDBJ whole genome shotgun (WGS) entry which is preliminary data.</text>
</comment>
<reference evidence="5" key="1">
    <citation type="submission" date="2022-03" db="EMBL/GenBank/DDBJ databases">
        <title>The complete genome sequence of a Methyloterrigena soli.</title>
        <authorList>
            <person name="Zi Z."/>
        </authorList>
    </citation>
    <scope>NUCLEOTIDE SEQUENCE</scope>
    <source>
        <strain evidence="5">M48</strain>
    </source>
</reference>
<name>A0AA41QL76_9HYPH</name>
<keyword evidence="1" id="KW-1188">Viral release from host cell</keyword>
<dbReference type="GO" id="GO:0006508">
    <property type="term" value="P:proteolysis"/>
    <property type="evidence" value="ECO:0007669"/>
    <property type="project" value="UniProtKB-KW"/>
</dbReference>
<dbReference type="NCBIfam" id="TIGR01543">
    <property type="entry name" value="proheadase_HK97"/>
    <property type="match status" value="1"/>
</dbReference>
<dbReference type="InterPro" id="IPR054613">
    <property type="entry name" value="Peptidase_S78_dom"/>
</dbReference>
<evidence type="ECO:0000259" key="4">
    <source>
        <dbReference type="Pfam" id="PF04586"/>
    </source>
</evidence>
<dbReference type="Proteomes" id="UP001156140">
    <property type="component" value="Unassembled WGS sequence"/>
</dbReference>
<keyword evidence="6" id="KW-1185">Reference proteome</keyword>
<keyword evidence="2 5" id="KW-0645">Protease</keyword>
<evidence type="ECO:0000256" key="1">
    <source>
        <dbReference type="ARBA" id="ARBA00022612"/>
    </source>
</evidence>
<proteinExistence type="predicted"/>
<gene>
    <name evidence="5" type="ORF">ML536_05250</name>
</gene>
<dbReference type="Pfam" id="PF04586">
    <property type="entry name" value="Peptidase_S78"/>
    <property type="match status" value="1"/>
</dbReference>
<dbReference type="GO" id="GO:0008233">
    <property type="term" value="F:peptidase activity"/>
    <property type="evidence" value="ECO:0007669"/>
    <property type="project" value="UniProtKB-KW"/>
</dbReference>
<keyword evidence="3" id="KW-0378">Hydrolase</keyword>
<dbReference type="RefSeq" id="WP_281735190.1">
    <property type="nucleotide sequence ID" value="NZ_JAKETQ010000001.1"/>
</dbReference>
<feature type="domain" description="Prohead serine protease" evidence="4">
    <location>
        <begin position="11"/>
        <end position="146"/>
    </location>
</feature>
<evidence type="ECO:0000313" key="6">
    <source>
        <dbReference type="Proteomes" id="UP001156140"/>
    </source>
</evidence>
<sequence>MSGIPIDETGRFAGYASVFSQVDGGGDVVMPGAFARTLARRGAKRIRMLFQHDPKEPVGTWERVVEDGFGLWVEGRLVPGVPRADALRRLIERGAIDGLSIGFRTVRATREAKSGHRRLWQVDLWEISIVSFPMMEGARIAGVPSENRLQRALQQTISLLKTSQ</sequence>